<comment type="caution">
    <text evidence="1">The sequence shown here is derived from an EMBL/GenBank/DDBJ whole genome shotgun (WGS) entry which is preliminary data.</text>
</comment>
<reference evidence="1 2" key="1">
    <citation type="journal article" date="2014" name="PLoS Genet.">
        <title>Phylogenetically driven sequencing of extremely halophilic archaea reveals strategies for static and dynamic osmo-response.</title>
        <authorList>
            <person name="Becker E.A."/>
            <person name="Seitzer P.M."/>
            <person name="Tritt A."/>
            <person name="Larsen D."/>
            <person name="Krusor M."/>
            <person name="Yao A.I."/>
            <person name="Wu D."/>
            <person name="Madern D."/>
            <person name="Eisen J.A."/>
            <person name="Darling A.E."/>
            <person name="Facciotti M.T."/>
        </authorList>
    </citation>
    <scope>NUCLEOTIDE SEQUENCE [LARGE SCALE GENOMIC DNA]</scope>
    <source>
        <strain evidence="1 2">DSM 1307</strain>
    </source>
</reference>
<proteinExistence type="predicted"/>
<organism evidence="1 2">
    <name type="scientific">Halococcus morrhuae DSM 1307</name>
    <dbReference type="NCBI Taxonomy" id="931277"/>
    <lineage>
        <taxon>Archaea</taxon>
        <taxon>Methanobacteriati</taxon>
        <taxon>Methanobacteriota</taxon>
        <taxon>Stenosarchaea group</taxon>
        <taxon>Halobacteria</taxon>
        <taxon>Halobacteriales</taxon>
        <taxon>Halococcaceae</taxon>
        <taxon>Halococcus</taxon>
    </lineage>
</organism>
<evidence type="ECO:0000313" key="1">
    <source>
        <dbReference type="EMBL" id="EMA43478.1"/>
    </source>
</evidence>
<dbReference type="AlphaFoldDB" id="M0MDT0"/>
<keyword evidence="2" id="KW-1185">Reference proteome</keyword>
<accession>M0MDT0</accession>
<protein>
    <submittedName>
        <fullName evidence="1">Uncharacterized protein</fullName>
    </submittedName>
</protein>
<name>M0MDT0_HALMO</name>
<dbReference type="EMBL" id="AOMC01000120">
    <property type="protein sequence ID" value="EMA43478.1"/>
    <property type="molecule type" value="Genomic_DNA"/>
</dbReference>
<evidence type="ECO:0000313" key="2">
    <source>
        <dbReference type="Proteomes" id="UP000011568"/>
    </source>
</evidence>
<dbReference type="Proteomes" id="UP000011568">
    <property type="component" value="Unassembled WGS sequence"/>
</dbReference>
<sequence length="63" mass="6819">MLFEVRDKSGVTTDVIGISVAADEIIDTIDAVIREIIKHDLSIVTIVTGIYQQCLVAGPDDEC</sequence>
<gene>
    <name evidence="1" type="ORF">C448_09822</name>
</gene>